<dbReference type="EMBL" id="KE346362">
    <property type="protein sequence ID" value="KJE91577.1"/>
    <property type="molecule type" value="Genomic_DNA"/>
</dbReference>
<dbReference type="Proteomes" id="UP000008743">
    <property type="component" value="Unassembled WGS sequence"/>
</dbReference>
<accession>A0A0D2VMZ9</accession>
<dbReference type="Gene3D" id="1.10.510.10">
    <property type="entry name" value="Transferase(Phosphotransferase) domain 1"/>
    <property type="match status" value="2"/>
</dbReference>
<dbReference type="InterPro" id="IPR000719">
    <property type="entry name" value="Prot_kinase_dom"/>
</dbReference>
<keyword evidence="4 9" id="KW-0418">Kinase</keyword>
<evidence type="ECO:0000256" key="6">
    <source>
        <dbReference type="PROSITE-ProRule" id="PRU10141"/>
    </source>
</evidence>
<feature type="binding site" evidence="6">
    <location>
        <position position="171"/>
    </location>
    <ligand>
        <name>ATP</name>
        <dbReference type="ChEBI" id="CHEBI:30616"/>
    </ligand>
</feature>
<dbReference type="GO" id="GO:0035556">
    <property type="term" value="P:intracellular signal transduction"/>
    <property type="evidence" value="ECO:0007669"/>
    <property type="project" value="TreeGrafter"/>
</dbReference>
<evidence type="ECO:0000313" key="9">
    <source>
        <dbReference type="EMBL" id="KJE91577.1"/>
    </source>
</evidence>
<keyword evidence="5 6" id="KW-0067">ATP-binding</keyword>
<evidence type="ECO:0000259" key="8">
    <source>
        <dbReference type="PROSITE" id="PS50011"/>
    </source>
</evidence>
<dbReference type="SMART" id="SM00220">
    <property type="entry name" value="S_TKc"/>
    <property type="match status" value="1"/>
</dbReference>
<dbReference type="PhylomeDB" id="A0A0D2VMZ9"/>
<keyword evidence="3 6" id="KW-0547">Nucleotide-binding</keyword>
<proteinExistence type="predicted"/>
<dbReference type="GO" id="GO:0004674">
    <property type="term" value="F:protein serine/threonine kinase activity"/>
    <property type="evidence" value="ECO:0007669"/>
    <property type="project" value="UniProtKB-KW"/>
</dbReference>
<keyword evidence="2" id="KW-0808">Transferase</keyword>
<keyword evidence="10" id="KW-1185">Reference proteome</keyword>
<evidence type="ECO:0000256" key="2">
    <source>
        <dbReference type="ARBA" id="ARBA00022679"/>
    </source>
</evidence>
<feature type="compositionally biased region" description="Basic and acidic residues" evidence="7">
    <location>
        <begin position="11"/>
        <end position="22"/>
    </location>
</feature>
<dbReference type="InterPro" id="IPR008271">
    <property type="entry name" value="Ser/Thr_kinase_AS"/>
</dbReference>
<dbReference type="AlphaFoldDB" id="A0A0D2VMZ9"/>
<dbReference type="OrthoDB" id="541276at2759"/>
<feature type="compositionally biased region" description="Polar residues" evidence="7">
    <location>
        <begin position="634"/>
        <end position="648"/>
    </location>
</feature>
<dbReference type="InParanoid" id="A0A0D2VMZ9"/>
<dbReference type="PROSITE" id="PS00108">
    <property type="entry name" value="PROTEIN_KINASE_ST"/>
    <property type="match status" value="1"/>
</dbReference>
<dbReference type="GO" id="GO:0005524">
    <property type="term" value="F:ATP binding"/>
    <property type="evidence" value="ECO:0007669"/>
    <property type="project" value="UniProtKB-UniRule"/>
</dbReference>
<evidence type="ECO:0000256" key="1">
    <source>
        <dbReference type="ARBA" id="ARBA00022527"/>
    </source>
</evidence>
<organism evidence="9 10">
    <name type="scientific">Capsaspora owczarzaki (strain ATCC 30864)</name>
    <dbReference type="NCBI Taxonomy" id="595528"/>
    <lineage>
        <taxon>Eukaryota</taxon>
        <taxon>Filasterea</taxon>
        <taxon>Capsaspora</taxon>
    </lineage>
</organism>
<evidence type="ECO:0000256" key="5">
    <source>
        <dbReference type="ARBA" id="ARBA00022840"/>
    </source>
</evidence>
<evidence type="ECO:0000256" key="7">
    <source>
        <dbReference type="SAM" id="MobiDB-lite"/>
    </source>
</evidence>
<dbReference type="PANTHER" id="PTHR24346:SF30">
    <property type="entry name" value="MATERNAL EMBRYONIC LEUCINE ZIPPER KINASE"/>
    <property type="match status" value="1"/>
</dbReference>
<evidence type="ECO:0000313" key="10">
    <source>
        <dbReference type="Proteomes" id="UP000008743"/>
    </source>
</evidence>
<dbReference type="FunFam" id="1.10.510.10:FF:000571">
    <property type="entry name" value="Maternal embryonic leucine zipper kinase"/>
    <property type="match status" value="1"/>
</dbReference>
<evidence type="ECO:0000256" key="3">
    <source>
        <dbReference type="ARBA" id="ARBA00022741"/>
    </source>
</evidence>
<reference evidence="10" key="1">
    <citation type="submission" date="2011-02" db="EMBL/GenBank/DDBJ databases">
        <title>The Genome Sequence of Capsaspora owczarzaki ATCC 30864.</title>
        <authorList>
            <person name="Russ C."/>
            <person name="Cuomo C."/>
            <person name="Burger G."/>
            <person name="Gray M.W."/>
            <person name="Holland P.W.H."/>
            <person name="King N."/>
            <person name="Lang F.B.F."/>
            <person name="Roger A.J."/>
            <person name="Ruiz-Trillo I."/>
            <person name="Young S.K."/>
            <person name="Zeng Q."/>
            <person name="Gargeya S."/>
            <person name="Alvarado L."/>
            <person name="Berlin A."/>
            <person name="Chapman S.B."/>
            <person name="Chen Z."/>
            <person name="Freedman E."/>
            <person name="Gellesch M."/>
            <person name="Goldberg J."/>
            <person name="Griggs A."/>
            <person name="Gujja S."/>
            <person name="Heilman E."/>
            <person name="Heiman D."/>
            <person name="Howarth C."/>
            <person name="Mehta T."/>
            <person name="Neiman D."/>
            <person name="Pearson M."/>
            <person name="Roberts A."/>
            <person name="Saif S."/>
            <person name="Shea T."/>
            <person name="Shenoy N."/>
            <person name="Sisk P."/>
            <person name="Stolte C."/>
            <person name="Sykes S."/>
            <person name="White J."/>
            <person name="Yandava C."/>
            <person name="Haas B."/>
            <person name="Nusbaum C."/>
            <person name="Birren B."/>
        </authorList>
    </citation>
    <scope>NUCLEOTIDE SEQUENCE</scope>
    <source>
        <strain evidence="10">ATCC 30864</strain>
    </source>
</reference>
<dbReference type="PROSITE" id="PS50011">
    <property type="entry name" value="PROTEIN_KINASE_DOM"/>
    <property type="match status" value="1"/>
</dbReference>
<keyword evidence="1" id="KW-0723">Serine/threonine-protein kinase</keyword>
<feature type="region of interest" description="Disordered" evidence="7">
    <location>
        <begin position="573"/>
        <end position="674"/>
    </location>
</feature>
<feature type="compositionally biased region" description="Low complexity" evidence="7">
    <location>
        <begin position="656"/>
        <end position="674"/>
    </location>
</feature>
<feature type="compositionally biased region" description="Polar residues" evidence="7">
    <location>
        <begin position="435"/>
        <end position="448"/>
    </location>
</feature>
<dbReference type="Pfam" id="PF00069">
    <property type="entry name" value="Pkinase"/>
    <property type="match status" value="1"/>
</dbReference>
<feature type="compositionally biased region" description="Low complexity" evidence="7">
    <location>
        <begin position="573"/>
        <end position="589"/>
    </location>
</feature>
<name>A0A0D2VMZ9_CAPO3</name>
<protein>
    <submittedName>
        <fullName evidence="9">CAMK/CAMKL/MARK protein kinase</fullName>
    </submittedName>
</protein>
<feature type="region of interest" description="Disordered" evidence="7">
    <location>
        <begin position="702"/>
        <end position="725"/>
    </location>
</feature>
<evidence type="ECO:0000256" key="4">
    <source>
        <dbReference type="ARBA" id="ARBA00022777"/>
    </source>
</evidence>
<dbReference type="PANTHER" id="PTHR24346">
    <property type="entry name" value="MAP/MICROTUBULE AFFINITY-REGULATING KINASE"/>
    <property type="match status" value="1"/>
</dbReference>
<dbReference type="GO" id="GO:0005737">
    <property type="term" value="C:cytoplasm"/>
    <property type="evidence" value="ECO:0007669"/>
    <property type="project" value="TreeGrafter"/>
</dbReference>
<sequence>MSSPLQLESASVKHDTDADTQKEVMMAQRPNGQPQQQQQQQFYNAYHPNAQAQQQQQRGGPQHYSSAAIAAQLQQQQYNRPQQQQQQQHYSQQHLTQQQQQQQLLHQQQLLLQQQQQQQHGGQAVYHQPPPEPKIPDQVSFYALGRTIGKGASGIVKIAKHTLTNTLVAVKIVNKTKLNLEHLNRLLHEVHIMQRLSHPATAHPHITRLFEVVNTPVYMYIFMELCTAGRVDYYLKALGDDIPLRERECRRLFMQLASAVEYCHSLNIFHRDMKSCNVLLDADNNVKLTDFGLSVQCWPDQTIDNIWVGTPYYMAPELFRREAYKPMAVDIWALGKAALFQMEICCATSCMHASHCFCCCAGVVLYEMVTGLRPFRTATYDDLMRLVLSRQLEFPKGMSSSLKRLLNKLLALNAAERPNLTQILSHRWLRELNPDGTTAVSGSTNANPTAGAGSDAPSPNVADSQQQATPLPTNLSAGSLTALANAHSGSNINLAAASSVAMPSLAATTTVIYRPPDHNYLLERMERLGFDANTVHVMLKDAPFGDLSGIYNTLHFRKSQKRVPLVVRQQEPAPVSLVPSASSTSTTTTDPIVRSRSTSPDPHVATVPDSKTPDASSATTLLSPSPSRVAGSNGIINRTASPNATSTPLAVPSKRSSIASPASAIEATSPTVPTAMPTTAAQPCVIACVPNLRTNAKQWLQRQMDEPSDWDTTNQRPQLSNVRAK</sequence>
<dbReference type="STRING" id="595528.A0A0D2VMZ9"/>
<feature type="domain" description="Protein kinase" evidence="8">
    <location>
        <begin position="142"/>
        <end position="429"/>
    </location>
</feature>
<gene>
    <name evidence="9" type="ORF">CAOG_002702</name>
</gene>
<feature type="compositionally biased region" description="Polar residues" evidence="7">
    <location>
        <begin position="461"/>
        <end position="474"/>
    </location>
</feature>
<feature type="region of interest" description="Disordered" evidence="7">
    <location>
        <begin position="435"/>
        <end position="474"/>
    </location>
</feature>
<dbReference type="SUPFAM" id="SSF56112">
    <property type="entry name" value="Protein kinase-like (PK-like)"/>
    <property type="match status" value="1"/>
</dbReference>
<dbReference type="InterPro" id="IPR011009">
    <property type="entry name" value="Kinase-like_dom_sf"/>
</dbReference>
<dbReference type="InterPro" id="IPR017441">
    <property type="entry name" value="Protein_kinase_ATP_BS"/>
</dbReference>
<dbReference type="PROSITE" id="PS00107">
    <property type="entry name" value="PROTEIN_KINASE_ATP"/>
    <property type="match status" value="1"/>
</dbReference>
<feature type="region of interest" description="Disordered" evidence="7">
    <location>
        <begin position="1"/>
        <end position="65"/>
    </location>
</feature>
<feature type="compositionally biased region" description="Low complexity" evidence="7">
    <location>
        <begin position="615"/>
        <end position="627"/>
    </location>
</feature>
<dbReference type="FunFam" id="3.30.200.20:FF:000003">
    <property type="entry name" value="Non-specific serine/threonine protein kinase"/>
    <property type="match status" value="1"/>
</dbReference>
<feature type="compositionally biased region" description="Polar residues" evidence="7">
    <location>
        <begin position="710"/>
        <end position="725"/>
    </location>
</feature>